<dbReference type="NCBIfam" id="TIGR00229">
    <property type="entry name" value="sensory_box"/>
    <property type="match status" value="1"/>
</dbReference>
<evidence type="ECO:0000313" key="10">
    <source>
        <dbReference type="EMBL" id="SKA82678.1"/>
    </source>
</evidence>
<dbReference type="Proteomes" id="UP000190774">
    <property type="component" value="Unassembled WGS sequence"/>
</dbReference>
<dbReference type="InterPro" id="IPR003594">
    <property type="entry name" value="HATPase_dom"/>
</dbReference>
<dbReference type="SUPFAM" id="SSF55785">
    <property type="entry name" value="PYP-like sensor domain (PAS domain)"/>
    <property type="match status" value="1"/>
</dbReference>
<protein>
    <recommendedName>
        <fullName evidence="2">histidine kinase</fullName>
        <ecNumber evidence="2">2.7.13.3</ecNumber>
    </recommendedName>
</protein>
<dbReference type="Pfam" id="PF02518">
    <property type="entry name" value="HATPase_c"/>
    <property type="match status" value="1"/>
</dbReference>
<dbReference type="Gene3D" id="3.40.50.2300">
    <property type="match status" value="1"/>
</dbReference>
<keyword evidence="3 4" id="KW-0597">Phosphoprotein</keyword>
<dbReference type="PROSITE" id="PS50109">
    <property type="entry name" value="HIS_KIN"/>
    <property type="match status" value="1"/>
</dbReference>
<proteinExistence type="predicted"/>
<dbReference type="InterPro" id="IPR000014">
    <property type="entry name" value="PAS"/>
</dbReference>
<feature type="domain" description="PAS" evidence="9">
    <location>
        <begin position="75"/>
        <end position="148"/>
    </location>
</feature>
<evidence type="ECO:0000256" key="6">
    <source>
        <dbReference type="SAM" id="MobiDB-lite"/>
    </source>
</evidence>
<dbReference type="OrthoDB" id="176608at2"/>
<dbReference type="EC" id="2.7.13.3" evidence="2"/>
<dbReference type="SUPFAM" id="SSF55874">
    <property type="entry name" value="ATPase domain of HSP90 chaperone/DNA topoisomerase II/histidine kinase"/>
    <property type="match status" value="1"/>
</dbReference>
<dbReference type="SUPFAM" id="SSF47384">
    <property type="entry name" value="Homodimeric domain of signal transducing histidine kinase"/>
    <property type="match status" value="1"/>
</dbReference>
<feature type="modified residue" description="4-aspartylphosphate" evidence="4">
    <location>
        <position position="502"/>
    </location>
</feature>
<sequence>MKSKKVISKPAAPSPSEKGAGAKARNLVIAKADLELLQDHLREAQETLEAIRNGDVDAVVVSGSHGSQVYSLSGAEQPYRVYVEQMQEGAVTVAADGLILYSNQRFADMTGVLLERVISSQIHQHIPLSAWEDLAGVFELSQGAIKHECQLHHVDGGFRPVNLTASRLPLEDQSIMCLVVTDLTSQKEREELRLGKEGAEKANLAKDAFLAALSHELRTPLTPALMATMALEQDLSLPEGARATLSMIRRNVELEARLIDDLLDLTRIVQGKLELHVKKVDVHTTIRRALEICEADIQTKKQEVRIVFDAVRYQLTADPVRLQQALWNVIRNAVKFTPQRGTITIHTSNPTAKTIRVEVIDTGVGFTPSIQASMFKPFEQGGREITRRFGGLGLGLAISHSIMEAHEGSICGVSEGPNRGASFTLEMPLKAVSKESRLQKAGGKGKSDGPKLRILLAEDHDDTRSSMTHLLRRGGHHVVAAESASRALELAGQEKFDLVISDLGLPDLSGLELMRRLREGYGLKGIAVSGYGMEEDIRRSFEAGFGFHLTKPIHMERLRQAIAHLVGDHF</sequence>
<dbReference type="AlphaFoldDB" id="A0A1T4X0N3"/>
<dbReference type="InterPro" id="IPR004358">
    <property type="entry name" value="Sig_transdc_His_kin-like_C"/>
</dbReference>
<dbReference type="Pfam" id="PF00512">
    <property type="entry name" value="HisKA"/>
    <property type="match status" value="1"/>
</dbReference>
<dbReference type="GO" id="GO:0000155">
    <property type="term" value="F:phosphorelay sensor kinase activity"/>
    <property type="evidence" value="ECO:0007669"/>
    <property type="project" value="InterPro"/>
</dbReference>
<accession>A0A1T4X0N3</accession>
<dbReference type="InterPro" id="IPR036097">
    <property type="entry name" value="HisK_dim/P_sf"/>
</dbReference>
<dbReference type="STRING" id="48467.SAMN02745166_00948"/>
<comment type="catalytic activity">
    <reaction evidence="1">
        <text>ATP + protein L-histidine = ADP + protein N-phospho-L-histidine.</text>
        <dbReference type="EC" id="2.7.13.3"/>
    </reaction>
</comment>
<dbReference type="InterPro" id="IPR005467">
    <property type="entry name" value="His_kinase_dom"/>
</dbReference>
<evidence type="ECO:0000256" key="3">
    <source>
        <dbReference type="ARBA" id="ARBA00022553"/>
    </source>
</evidence>
<feature type="coiled-coil region" evidence="5">
    <location>
        <begin position="27"/>
        <end position="54"/>
    </location>
</feature>
<evidence type="ECO:0000256" key="2">
    <source>
        <dbReference type="ARBA" id="ARBA00012438"/>
    </source>
</evidence>
<dbReference type="SUPFAM" id="SSF52172">
    <property type="entry name" value="CheY-like"/>
    <property type="match status" value="1"/>
</dbReference>
<evidence type="ECO:0000259" key="7">
    <source>
        <dbReference type="PROSITE" id="PS50109"/>
    </source>
</evidence>
<gene>
    <name evidence="10" type="ORF">SAMN02745166_00948</name>
</gene>
<dbReference type="CDD" id="cd00130">
    <property type="entry name" value="PAS"/>
    <property type="match status" value="1"/>
</dbReference>
<dbReference type="RefSeq" id="WP_078812139.1">
    <property type="nucleotide sequence ID" value="NZ_FUYE01000002.1"/>
</dbReference>
<dbReference type="Gene3D" id="3.30.565.10">
    <property type="entry name" value="Histidine kinase-like ATPase, C-terminal domain"/>
    <property type="match status" value="1"/>
</dbReference>
<dbReference type="SMART" id="SM00448">
    <property type="entry name" value="REC"/>
    <property type="match status" value="1"/>
</dbReference>
<dbReference type="InterPro" id="IPR011006">
    <property type="entry name" value="CheY-like_superfamily"/>
</dbReference>
<dbReference type="Gene3D" id="1.10.287.130">
    <property type="match status" value="1"/>
</dbReference>
<evidence type="ECO:0000256" key="4">
    <source>
        <dbReference type="PROSITE-ProRule" id="PRU00169"/>
    </source>
</evidence>
<dbReference type="PROSITE" id="PS50112">
    <property type="entry name" value="PAS"/>
    <property type="match status" value="1"/>
</dbReference>
<dbReference type="InterPro" id="IPR036890">
    <property type="entry name" value="HATPase_C_sf"/>
</dbReference>
<dbReference type="Gene3D" id="3.30.450.20">
    <property type="entry name" value="PAS domain"/>
    <property type="match status" value="1"/>
</dbReference>
<dbReference type="PROSITE" id="PS50110">
    <property type="entry name" value="RESPONSE_REGULATORY"/>
    <property type="match status" value="1"/>
</dbReference>
<evidence type="ECO:0000259" key="8">
    <source>
        <dbReference type="PROSITE" id="PS50110"/>
    </source>
</evidence>
<evidence type="ECO:0000256" key="5">
    <source>
        <dbReference type="SAM" id="Coils"/>
    </source>
</evidence>
<dbReference type="CDD" id="cd00082">
    <property type="entry name" value="HisKA"/>
    <property type="match status" value="1"/>
</dbReference>
<dbReference type="PANTHER" id="PTHR43547:SF2">
    <property type="entry name" value="HYBRID SIGNAL TRANSDUCTION HISTIDINE KINASE C"/>
    <property type="match status" value="1"/>
</dbReference>
<dbReference type="PANTHER" id="PTHR43547">
    <property type="entry name" value="TWO-COMPONENT HISTIDINE KINASE"/>
    <property type="match status" value="1"/>
</dbReference>
<dbReference type="InterPro" id="IPR003661">
    <property type="entry name" value="HisK_dim/P_dom"/>
</dbReference>
<keyword evidence="11" id="KW-1185">Reference proteome</keyword>
<dbReference type="InterPro" id="IPR035965">
    <property type="entry name" value="PAS-like_dom_sf"/>
</dbReference>
<name>A0A1T4X0N3_9BACT</name>
<dbReference type="Pfam" id="PF00072">
    <property type="entry name" value="Response_reg"/>
    <property type="match status" value="1"/>
</dbReference>
<dbReference type="PRINTS" id="PR00344">
    <property type="entry name" value="BCTRLSENSOR"/>
</dbReference>
<keyword evidence="5" id="KW-0175">Coiled coil</keyword>
<dbReference type="SMART" id="SM00387">
    <property type="entry name" value="HATPase_c"/>
    <property type="match status" value="1"/>
</dbReference>
<feature type="region of interest" description="Disordered" evidence="6">
    <location>
        <begin position="1"/>
        <end position="22"/>
    </location>
</feature>
<dbReference type="SMART" id="SM00388">
    <property type="entry name" value="HisKA"/>
    <property type="match status" value="1"/>
</dbReference>
<feature type="domain" description="Histidine kinase" evidence="7">
    <location>
        <begin position="212"/>
        <end position="431"/>
    </location>
</feature>
<feature type="domain" description="Response regulatory" evidence="8">
    <location>
        <begin position="453"/>
        <end position="566"/>
    </location>
</feature>
<evidence type="ECO:0000259" key="9">
    <source>
        <dbReference type="PROSITE" id="PS50112"/>
    </source>
</evidence>
<reference evidence="11" key="1">
    <citation type="submission" date="2017-02" db="EMBL/GenBank/DDBJ databases">
        <authorList>
            <person name="Varghese N."/>
            <person name="Submissions S."/>
        </authorList>
    </citation>
    <scope>NUCLEOTIDE SEQUENCE [LARGE SCALE GENOMIC DNA]</scope>
    <source>
        <strain evidence="11">ATCC 700200</strain>
    </source>
</reference>
<dbReference type="EMBL" id="FUYE01000002">
    <property type="protein sequence ID" value="SKA82678.1"/>
    <property type="molecule type" value="Genomic_DNA"/>
</dbReference>
<organism evidence="10 11">
    <name type="scientific">Prosthecobacter debontii</name>
    <dbReference type="NCBI Taxonomy" id="48467"/>
    <lineage>
        <taxon>Bacteria</taxon>
        <taxon>Pseudomonadati</taxon>
        <taxon>Verrucomicrobiota</taxon>
        <taxon>Verrucomicrobiia</taxon>
        <taxon>Verrucomicrobiales</taxon>
        <taxon>Verrucomicrobiaceae</taxon>
        <taxon>Prosthecobacter</taxon>
    </lineage>
</organism>
<evidence type="ECO:0000256" key="1">
    <source>
        <dbReference type="ARBA" id="ARBA00000085"/>
    </source>
</evidence>
<dbReference type="InterPro" id="IPR001789">
    <property type="entry name" value="Sig_transdc_resp-reg_receiver"/>
</dbReference>
<evidence type="ECO:0000313" key="11">
    <source>
        <dbReference type="Proteomes" id="UP000190774"/>
    </source>
</evidence>